<dbReference type="PANTHER" id="PTHR34857:SF2">
    <property type="entry name" value="SLL0384 PROTEIN"/>
    <property type="match status" value="1"/>
</dbReference>
<organism evidence="7 8">
    <name type="scientific">Desulfobaculum xiamenense</name>
    <dbReference type="NCBI Taxonomy" id="995050"/>
    <lineage>
        <taxon>Bacteria</taxon>
        <taxon>Pseudomonadati</taxon>
        <taxon>Thermodesulfobacteriota</taxon>
        <taxon>Desulfovibrionia</taxon>
        <taxon>Desulfovibrionales</taxon>
        <taxon>Desulfovibrionaceae</taxon>
        <taxon>Desulfobaculum</taxon>
    </lineage>
</organism>
<evidence type="ECO:0000256" key="5">
    <source>
        <dbReference type="ARBA" id="ARBA00023136"/>
    </source>
</evidence>
<name>A0A846QJA7_9BACT</name>
<reference evidence="7 8" key="1">
    <citation type="submission" date="2020-03" db="EMBL/GenBank/DDBJ databases">
        <title>Genomic Encyclopedia of Type Strains, Phase IV (KMG-IV): sequencing the most valuable type-strain genomes for metagenomic binning, comparative biology and taxonomic classification.</title>
        <authorList>
            <person name="Goeker M."/>
        </authorList>
    </citation>
    <scope>NUCLEOTIDE SEQUENCE [LARGE SCALE GENOMIC DNA]</scope>
    <source>
        <strain evidence="7 8">DSM 24233</strain>
    </source>
</reference>
<dbReference type="EMBL" id="JAATJA010000001">
    <property type="protein sequence ID" value="NJB66562.1"/>
    <property type="molecule type" value="Genomic_DNA"/>
</dbReference>
<evidence type="ECO:0000256" key="2">
    <source>
        <dbReference type="ARBA" id="ARBA00022475"/>
    </source>
</evidence>
<proteinExistence type="predicted"/>
<evidence type="ECO:0000256" key="3">
    <source>
        <dbReference type="ARBA" id="ARBA00022692"/>
    </source>
</evidence>
<comment type="subcellular location">
    <subcellularLocation>
        <location evidence="1">Membrane</location>
        <topology evidence="1">Multi-pass membrane protein</topology>
    </subcellularLocation>
</comment>
<feature type="transmembrane region" description="Helical" evidence="6">
    <location>
        <begin position="223"/>
        <end position="243"/>
    </location>
</feature>
<evidence type="ECO:0000256" key="4">
    <source>
        <dbReference type="ARBA" id="ARBA00022989"/>
    </source>
</evidence>
<dbReference type="RefSeq" id="WP_167939691.1">
    <property type="nucleotide sequence ID" value="NZ_JAATJA010000001.1"/>
</dbReference>
<dbReference type="GO" id="GO:0005886">
    <property type="term" value="C:plasma membrane"/>
    <property type="evidence" value="ECO:0007669"/>
    <property type="project" value="UniProtKB-ARBA"/>
</dbReference>
<gene>
    <name evidence="7" type="ORF">GGQ74_000202</name>
</gene>
<dbReference type="InterPro" id="IPR051611">
    <property type="entry name" value="ECF_transporter_component"/>
</dbReference>
<keyword evidence="8" id="KW-1185">Reference proteome</keyword>
<evidence type="ECO:0000256" key="1">
    <source>
        <dbReference type="ARBA" id="ARBA00004141"/>
    </source>
</evidence>
<dbReference type="CDD" id="cd16914">
    <property type="entry name" value="EcfT"/>
    <property type="match status" value="1"/>
</dbReference>
<dbReference type="PANTHER" id="PTHR34857">
    <property type="entry name" value="SLL0384 PROTEIN"/>
    <property type="match status" value="1"/>
</dbReference>
<keyword evidence="5 6" id="KW-0472">Membrane</keyword>
<keyword evidence="3 6" id="KW-0812">Transmembrane</keyword>
<evidence type="ECO:0000256" key="6">
    <source>
        <dbReference type="SAM" id="Phobius"/>
    </source>
</evidence>
<dbReference type="AlphaFoldDB" id="A0A846QJA7"/>
<dbReference type="InterPro" id="IPR003339">
    <property type="entry name" value="ABC/ECF_trnsptr_transmembrane"/>
</dbReference>
<protein>
    <submittedName>
        <fullName evidence="7">Energy-coupling factor transporter transmembrane protein EcfT</fullName>
    </submittedName>
</protein>
<dbReference type="Proteomes" id="UP000580856">
    <property type="component" value="Unassembled WGS sequence"/>
</dbReference>
<evidence type="ECO:0000313" key="8">
    <source>
        <dbReference type="Proteomes" id="UP000580856"/>
    </source>
</evidence>
<keyword evidence="4 6" id="KW-1133">Transmembrane helix</keyword>
<accession>A0A846QJA7</accession>
<dbReference type="Pfam" id="PF02361">
    <property type="entry name" value="CbiQ"/>
    <property type="match status" value="1"/>
</dbReference>
<keyword evidence="2" id="KW-1003">Cell membrane</keyword>
<feature type="transmembrane region" description="Helical" evidence="6">
    <location>
        <begin position="23"/>
        <end position="53"/>
    </location>
</feature>
<comment type="caution">
    <text evidence="7">The sequence shown here is derived from an EMBL/GenBank/DDBJ whole genome shotgun (WGS) entry which is preliminary data.</text>
</comment>
<feature type="transmembrane region" description="Helical" evidence="6">
    <location>
        <begin position="106"/>
        <end position="126"/>
    </location>
</feature>
<feature type="transmembrane region" description="Helical" evidence="6">
    <location>
        <begin position="65"/>
        <end position="86"/>
    </location>
</feature>
<sequence length="250" mass="27686">MHMPNSSGASIPFLRRLNPFTKLALFTAITINVFLLDGLPTLCAVLAVLVAMVPAAHPPRNVVRALIAVMLFSLPWTALIFGLSGWNHPDGHLTGFLFGLERMAEYMLRIACLLTANLILIFSTPLRDMTAALRAAGIPDKAVLFLTTIVRFVPLSLQEAKRILDMQRCRGFRARRLVNPANLLPIVVPLFISHLKKASDMSLTLEIRHFAWNRCEHRPRQRLAVLDAAGIAGAVILLLVPLIPMNLLTH</sequence>
<evidence type="ECO:0000313" key="7">
    <source>
        <dbReference type="EMBL" id="NJB66562.1"/>
    </source>
</evidence>